<feature type="transmembrane region" description="Helical" evidence="1">
    <location>
        <begin position="342"/>
        <end position="362"/>
    </location>
</feature>
<evidence type="ECO:0000256" key="1">
    <source>
        <dbReference type="SAM" id="Phobius"/>
    </source>
</evidence>
<organism evidence="2 3">
    <name type="scientific">Folsomia candida</name>
    <name type="common">Springtail</name>
    <dbReference type="NCBI Taxonomy" id="158441"/>
    <lineage>
        <taxon>Eukaryota</taxon>
        <taxon>Metazoa</taxon>
        <taxon>Ecdysozoa</taxon>
        <taxon>Arthropoda</taxon>
        <taxon>Hexapoda</taxon>
        <taxon>Collembola</taxon>
        <taxon>Entomobryomorpha</taxon>
        <taxon>Isotomoidea</taxon>
        <taxon>Isotomidae</taxon>
        <taxon>Proisotominae</taxon>
        <taxon>Folsomia</taxon>
    </lineage>
</organism>
<dbReference type="EMBL" id="LNIX01000001">
    <property type="protein sequence ID" value="OXA63833.1"/>
    <property type="molecule type" value="Genomic_DNA"/>
</dbReference>
<gene>
    <name evidence="2" type="ORF">Fcan01_01600</name>
</gene>
<feature type="transmembrane region" description="Helical" evidence="1">
    <location>
        <begin position="275"/>
        <end position="302"/>
    </location>
</feature>
<dbReference type="AlphaFoldDB" id="A0A226F221"/>
<name>A0A226F221_FOLCA</name>
<dbReference type="Proteomes" id="UP000198287">
    <property type="component" value="Unassembled WGS sequence"/>
</dbReference>
<keyword evidence="1" id="KW-1133">Transmembrane helix</keyword>
<reference evidence="2 3" key="1">
    <citation type="submission" date="2015-12" db="EMBL/GenBank/DDBJ databases">
        <title>The genome of Folsomia candida.</title>
        <authorList>
            <person name="Faddeeva A."/>
            <person name="Derks M.F."/>
            <person name="Anvar Y."/>
            <person name="Smit S."/>
            <person name="Van Straalen N."/>
            <person name="Roelofs D."/>
        </authorList>
    </citation>
    <scope>NUCLEOTIDE SEQUENCE [LARGE SCALE GENOMIC DNA]</scope>
    <source>
        <strain evidence="2 3">VU population</strain>
        <tissue evidence="2">Whole body</tissue>
    </source>
</reference>
<feature type="transmembrane region" description="Helical" evidence="1">
    <location>
        <begin position="95"/>
        <end position="115"/>
    </location>
</feature>
<keyword evidence="3" id="KW-1185">Reference proteome</keyword>
<keyword evidence="1" id="KW-0472">Membrane</keyword>
<evidence type="ECO:0000313" key="3">
    <source>
        <dbReference type="Proteomes" id="UP000198287"/>
    </source>
</evidence>
<dbReference type="OrthoDB" id="8249516at2759"/>
<feature type="transmembrane region" description="Helical" evidence="1">
    <location>
        <begin position="419"/>
        <end position="441"/>
    </location>
</feature>
<evidence type="ECO:0000313" key="2">
    <source>
        <dbReference type="EMBL" id="OXA63833.1"/>
    </source>
</evidence>
<feature type="transmembrane region" description="Helical" evidence="1">
    <location>
        <begin position="136"/>
        <end position="158"/>
    </location>
</feature>
<comment type="caution">
    <text evidence="2">The sequence shown here is derived from an EMBL/GenBank/DDBJ whole genome shotgun (WGS) entry which is preliminary data.</text>
</comment>
<protein>
    <submittedName>
        <fullName evidence="2">Uncharacterized protein</fullName>
    </submittedName>
</protein>
<sequence>MYSKNLYNKKSVNSQCAAKKQFHLENDFDNRNLIRLIYFDSDNHSLSPESKSMSEIPPPDVDTKLNTFSSHFRRKTMVGPNPFAPVYSSPWRTNFIIVFTPLLLWGFPIHLLFLHPGKIYSGGTKQWLKSSFTCPHVILTVLTALVCLVFNIALFYALGRLVQTLIINGKVTLEFFDLVTTLFSILPIAVPLNLFWLKGYQLRNFIIFTSNETNLIKAKKQVDAEGAEFDRISNKRTTLILIYVSILLIHVLDQVSNFYTNDISKQANFAIQDQIWIVAMNYFIPVLSTFVLPIYACFCFLIRYQIDLAQEYVEALIKMNVGPTYDHFDEIKKMAKDILDSVMMTNSTFSIILSVVVIMVGFELWGEVGHLVLTLFNIALTAFLGLREEGVDPAVVKLFDIVANVTGNRSTAGLEPATIRLVVADCVIIFGYVALFGWTVWQAVRTNDAIRAIHVWLNDFVTGKEARLSLEVHDAVYIN</sequence>
<proteinExistence type="predicted"/>
<feature type="transmembrane region" description="Helical" evidence="1">
    <location>
        <begin position="238"/>
        <end position="255"/>
    </location>
</feature>
<accession>A0A226F221</accession>
<feature type="transmembrane region" description="Helical" evidence="1">
    <location>
        <begin position="178"/>
        <end position="197"/>
    </location>
</feature>
<keyword evidence="1" id="KW-0812">Transmembrane</keyword>